<dbReference type="AlphaFoldDB" id="H8L0T1"/>
<dbReference type="InterPro" id="IPR005119">
    <property type="entry name" value="LysR_subst-bd"/>
</dbReference>
<dbReference type="InterPro" id="IPR000847">
    <property type="entry name" value="LysR_HTH_N"/>
</dbReference>
<dbReference type="InterPro" id="IPR036388">
    <property type="entry name" value="WH-like_DNA-bd_sf"/>
</dbReference>
<dbReference type="SUPFAM" id="SSF53850">
    <property type="entry name" value="Periplasmic binding protein-like II"/>
    <property type="match status" value="1"/>
</dbReference>
<evidence type="ECO:0000313" key="7">
    <source>
        <dbReference type="Proteomes" id="UP000005234"/>
    </source>
</evidence>
<dbReference type="Proteomes" id="UP000005234">
    <property type="component" value="Chromosome"/>
</dbReference>
<dbReference type="GO" id="GO:0003700">
    <property type="term" value="F:DNA-binding transcription factor activity"/>
    <property type="evidence" value="ECO:0007669"/>
    <property type="project" value="InterPro"/>
</dbReference>
<comment type="similarity">
    <text evidence="1">Belongs to the LysR transcriptional regulatory family.</text>
</comment>
<keyword evidence="4" id="KW-0804">Transcription</keyword>
<dbReference type="SUPFAM" id="SSF46785">
    <property type="entry name" value="Winged helix' DNA-binding domain"/>
    <property type="match status" value="1"/>
</dbReference>
<evidence type="ECO:0000313" key="6">
    <source>
        <dbReference type="EMBL" id="AFC85336.1"/>
    </source>
</evidence>
<dbReference type="GO" id="GO:0032993">
    <property type="term" value="C:protein-DNA complex"/>
    <property type="evidence" value="ECO:0007669"/>
    <property type="project" value="TreeGrafter"/>
</dbReference>
<dbReference type="PRINTS" id="PR00039">
    <property type="entry name" value="HTHLYSR"/>
</dbReference>
<dbReference type="eggNOG" id="COG0583">
    <property type="taxonomic scope" value="Bacteria"/>
</dbReference>
<dbReference type="GO" id="GO:0003677">
    <property type="term" value="F:DNA binding"/>
    <property type="evidence" value="ECO:0007669"/>
    <property type="project" value="UniProtKB-KW"/>
</dbReference>
<dbReference type="HOGENOM" id="CLU_039613_6_4_6"/>
<dbReference type="PANTHER" id="PTHR30346:SF30">
    <property type="entry name" value="SMALL NEUTRAL PROTEASE REGULATORY PROTEIN"/>
    <property type="match status" value="1"/>
</dbReference>
<dbReference type="EMBL" id="CP003350">
    <property type="protein sequence ID" value="AFC85336.1"/>
    <property type="molecule type" value="Genomic_DNA"/>
</dbReference>
<sequence>MHKPHKNYMVLRYLRYFMAAAEHLNLTRAAADLGIAQPPFSQQLRKLEELLGVALFERLPRGLKLTSAGEAFGADIHKMMELVDRASTRARHAGQGLHGTINVGFCHSTVFLRPLAEMIRHYRNAWPGVELDPSEAGTPELVSQVRNGRLDAAVIRLPYGDLQGLQVHPILSEPMLIASLPDGREATAPRDTLARLADQPLILFSRSAGPDLHDSLVEACRISGFEPQLTQSSSHIASALNLVAGGFGWAIVPESIADLHRGLIDYQPLRQPPLQTTVALIHEEGAPPAVGNLARAIEQGSRG</sequence>
<dbReference type="Gene3D" id="1.10.10.10">
    <property type="entry name" value="Winged helix-like DNA-binding domain superfamily/Winged helix DNA-binding domain"/>
    <property type="match status" value="1"/>
</dbReference>
<keyword evidence="3" id="KW-0238">DNA-binding</keyword>
<dbReference type="PANTHER" id="PTHR30346">
    <property type="entry name" value="TRANSCRIPTIONAL DUAL REGULATOR HCAR-RELATED"/>
    <property type="match status" value="1"/>
</dbReference>
<dbReference type="OrthoDB" id="5289754at2"/>
<dbReference type="PROSITE" id="PS50931">
    <property type="entry name" value="HTH_LYSR"/>
    <property type="match status" value="1"/>
</dbReference>
<keyword evidence="2" id="KW-0805">Transcription regulation</keyword>
<feature type="domain" description="HTH lysR-type" evidence="5">
    <location>
        <begin position="9"/>
        <end position="66"/>
    </location>
</feature>
<evidence type="ECO:0000256" key="2">
    <source>
        <dbReference type="ARBA" id="ARBA00023015"/>
    </source>
</evidence>
<keyword evidence="7" id="KW-1185">Reference proteome</keyword>
<evidence type="ECO:0000259" key="5">
    <source>
        <dbReference type="PROSITE" id="PS50931"/>
    </source>
</evidence>
<dbReference type="Gene3D" id="3.40.190.10">
    <property type="entry name" value="Periplasmic binding protein-like II"/>
    <property type="match status" value="2"/>
</dbReference>
<dbReference type="Pfam" id="PF03466">
    <property type="entry name" value="LysR_substrate"/>
    <property type="match status" value="1"/>
</dbReference>
<dbReference type="InterPro" id="IPR036390">
    <property type="entry name" value="WH_DNA-bd_sf"/>
</dbReference>
<dbReference type="STRING" id="767434.Fraau_0865"/>
<accession>H8L0T1</accession>
<proteinExistence type="inferred from homology"/>
<dbReference type="Pfam" id="PF00126">
    <property type="entry name" value="HTH_1"/>
    <property type="match status" value="1"/>
</dbReference>
<gene>
    <name evidence="6" type="ordered locus">Fraau_0865</name>
</gene>
<protein>
    <submittedName>
        <fullName evidence="6">Transcriptional regulator</fullName>
    </submittedName>
</protein>
<name>H8L0T1_FRAAD</name>
<evidence type="ECO:0000256" key="3">
    <source>
        <dbReference type="ARBA" id="ARBA00023125"/>
    </source>
</evidence>
<evidence type="ECO:0000256" key="4">
    <source>
        <dbReference type="ARBA" id="ARBA00023163"/>
    </source>
</evidence>
<dbReference type="FunFam" id="1.10.10.10:FF:000001">
    <property type="entry name" value="LysR family transcriptional regulator"/>
    <property type="match status" value="1"/>
</dbReference>
<organism evidence="6 7">
    <name type="scientific">Frateuria aurantia (strain ATCC 33424 / DSM 6220 / KCTC 2777 / LMG 1558 / NBRC 3245 / NCIMB 13370)</name>
    <name type="common">Acetobacter aurantius</name>
    <dbReference type="NCBI Taxonomy" id="767434"/>
    <lineage>
        <taxon>Bacteria</taxon>
        <taxon>Pseudomonadati</taxon>
        <taxon>Pseudomonadota</taxon>
        <taxon>Gammaproteobacteria</taxon>
        <taxon>Lysobacterales</taxon>
        <taxon>Rhodanobacteraceae</taxon>
        <taxon>Frateuria</taxon>
    </lineage>
</organism>
<evidence type="ECO:0000256" key="1">
    <source>
        <dbReference type="ARBA" id="ARBA00009437"/>
    </source>
</evidence>
<reference evidence="6" key="1">
    <citation type="submission" date="2012-02" db="EMBL/GenBank/DDBJ databases">
        <title>The complete genome of Frateuria aurantia DSM 6220.</title>
        <authorList>
            <consortium name="US DOE Joint Genome Institute (JGI-PGF)"/>
            <person name="Lucas S."/>
            <person name="Copeland A."/>
            <person name="Lapidus A."/>
            <person name="Glavina del Rio T."/>
            <person name="Dalin E."/>
            <person name="Tice H."/>
            <person name="Bruce D."/>
            <person name="Goodwin L."/>
            <person name="Pitluck S."/>
            <person name="Peters L."/>
            <person name="Ovchinnikova G."/>
            <person name="Teshima H."/>
            <person name="Kyrpides N."/>
            <person name="Mavromatis K."/>
            <person name="Ivanova N."/>
            <person name="Brettin T."/>
            <person name="Detter J.C."/>
            <person name="Han C."/>
            <person name="Larimer F."/>
            <person name="Land M."/>
            <person name="Hauser L."/>
            <person name="Markowitz V."/>
            <person name="Cheng J.-F."/>
            <person name="Hugenholtz P."/>
            <person name="Woyke T."/>
            <person name="Wu D."/>
            <person name="Brambilla E."/>
            <person name="Klenk H.-P."/>
            <person name="Eisen J.A."/>
        </authorList>
    </citation>
    <scope>NUCLEOTIDE SEQUENCE</scope>
    <source>
        <strain evidence="6">DSM 6220</strain>
    </source>
</reference>
<dbReference type="KEGG" id="fau:Fraau_0865"/>